<dbReference type="EMBL" id="BMII01000008">
    <property type="protein sequence ID" value="GGB53645.1"/>
    <property type="molecule type" value="Genomic_DNA"/>
</dbReference>
<keyword evidence="2" id="KW-1185">Reference proteome</keyword>
<evidence type="ECO:0000313" key="2">
    <source>
        <dbReference type="Proteomes" id="UP000617555"/>
    </source>
</evidence>
<proteinExistence type="predicted"/>
<protein>
    <submittedName>
        <fullName evidence="1">Uncharacterized protein</fullName>
    </submittedName>
</protein>
<evidence type="ECO:0000313" key="1">
    <source>
        <dbReference type="EMBL" id="GGB53645.1"/>
    </source>
</evidence>
<dbReference type="RefSeq" id="WP_188738156.1">
    <property type="nucleotide sequence ID" value="NZ_BMII01000008.1"/>
</dbReference>
<organism evidence="1 2">
    <name type="scientific">Shewanella inventionis</name>
    <dbReference type="NCBI Taxonomy" id="1738770"/>
    <lineage>
        <taxon>Bacteria</taxon>
        <taxon>Pseudomonadati</taxon>
        <taxon>Pseudomonadota</taxon>
        <taxon>Gammaproteobacteria</taxon>
        <taxon>Alteromonadales</taxon>
        <taxon>Shewanellaceae</taxon>
        <taxon>Shewanella</taxon>
    </lineage>
</organism>
<dbReference type="Proteomes" id="UP000617555">
    <property type="component" value="Unassembled WGS sequence"/>
</dbReference>
<name>A0ABQ1IZP4_9GAMM</name>
<accession>A0ABQ1IZP4</accession>
<comment type="caution">
    <text evidence="1">The sequence shown here is derived from an EMBL/GenBank/DDBJ whole genome shotgun (WGS) entry which is preliminary data.</text>
</comment>
<reference evidence="2" key="1">
    <citation type="journal article" date="2019" name="Int. J. Syst. Evol. Microbiol.">
        <title>The Global Catalogue of Microorganisms (GCM) 10K type strain sequencing project: providing services to taxonomists for standard genome sequencing and annotation.</title>
        <authorList>
            <consortium name="The Broad Institute Genomics Platform"/>
            <consortium name="The Broad Institute Genome Sequencing Center for Infectious Disease"/>
            <person name="Wu L."/>
            <person name="Ma J."/>
        </authorList>
    </citation>
    <scope>NUCLEOTIDE SEQUENCE [LARGE SCALE GENOMIC DNA]</scope>
    <source>
        <strain evidence="2">CGMCC 1.15339</strain>
    </source>
</reference>
<sequence length="56" mass="6476">MITEATNMILKCPDDTLEGIAERSLYELQNRKNKKHLVKMKSLIEHLLGELEHDLA</sequence>
<gene>
    <name evidence="1" type="ORF">GCM10011607_12780</name>
</gene>